<dbReference type="EMBL" id="CAJNOH010000007">
    <property type="protein sequence ID" value="CAF0737473.1"/>
    <property type="molecule type" value="Genomic_DNA"/>
</dbReference>
<dbReference type="Proteomes" id="UP000663854">
    <property type="component" value="Unassembled WGS sequence"/>
</dbReference>
<gene>
    <name evidence="3" type="ORF">JXQ802_LOCUS11511</name>
    <name evidence="2" type="ORF">PYM288_LOCUS1346</name>
</gene>
<protein>
    <submittedName>
        <fullName evidence="2">Uncharacterized protein</fullName>
    </submittedName>
</protein>
<evidence type="ECO:0000313" key="3">
    <source>
        <dbReference type="EMBL" id="CAF0947780.1"/>
    </source>
</evidence>
<reference evidence="2" key="1">
    <citation type="submission" date="2021-02" db="EMBL/GenBank/DDBJ databases">
        <authorList>
            <person name="Nowell W R."/>
        </authorList>
    </citation>
    <scope>NUCLEOTIDE SEQUENCE</scope>
</reference>
<dbReference type="AlphaFoldDB" id="A0A813NJL7"/>
<feature type="transmembrane region" description="Helical" evidence="1">
    <location>
        <begin position="376"/>
        <end position="398"/>
    </location>
</feature>
<accession>A0A813NJL7</accession>
<sequence>MVLMLVRPTIESDTISDITERIYSHYITTIIFRDNMSSKTNFLDISKKTQIQSGQVIECNESVTDVGEFQQHSFAKNSFSHYQSNNEQYYSTDSRTMQHLVPHAALAPKSSYYYEHEEILHTGLTVMILAPEKYKDVTKAKKLFEPFHIPYKSSLEELRNEIMEQRRNKTDKSGQLDEDECSIALLTLFKYIEDERYPLNADILLPIVYEHVNDRNGEYYTVRNFRTLIIDTLAEHIRFQTFHNSGDLTLQLIRKMSKETERISNKIKATRTDDLQRSSDESPNPFSLLTVLLHIGYLVLYIFGLPIVAFLVIFKSFPRKNSKEIKTKTPQLLIILLSIIGGLVACIVYLAIINLVLFHIHHDTNVAWHVSSLEVYWPFALITGIVCIAYVYGSPFAMNSDYKKNQKMQQNYDEAALDFLKHKAVVNMPSSPDKYQSMTVAEIEQNKKDLSPAKNESSDNRNKSFVIKIKVIGLIVVLGVAVVRACVPTIYRKYNPRYTYPNTTKPFQLKLVLQEPTNNNPYGVAQKSGNGYFLDLRHQRNLELFVAQLRHVTKLKDTLPYQLAMASMGGGVIFTLILGIVAIIQLIYYQPGGLPTLTTLLGIIDICILMILVIIFLCNIVIINSAVENVEVLLLRTKKEVFVQSTKRETQVKEWNIKYLSAMTEQFAVDKSTFIVTIFGFVIDKPLIMKAALTMIGSLVSQMILFVKKKANLENE</sequence>
<keyword evidence="1" id="KW-1133">Transmembrane helix</keyword>
<name>A0A813NJL7_9BILA</name>
<feature type="transmembrane region" description="Helical" evidence="1">
    <location>
        <begin position="471"/>
        <end position="491"/>
    </location>
</feature>
<evidence type="ECO:0000313" key="2">
    <source>
        <dbReference type="EMBL" id="CAF0737473.1"/>
    </source>
</evidence>
<feature type="transmembrane region" description="Helical" evidence="1">
    <location>
        <begin position="563"/>
        <end position="588"/>
    </location>
</feature>
<keyword evidence="1" id="KW-0472">Membrane</keyword>
<feature type="transmembrane region" description="Helical" evidence="1">
    <location>
        <begin position="332"/>
        <end position="356"/>
    </location>
</feature>
<organism evidence="2 4">
    <name type="scientific">Rotaria sordida</name>
    <dbReference type="NCBI Taxonomy" id="392033"/>
    <lineage>
        <taxon>Eukaryota</taxon>
        <taxon>Metazoa</taxon>
        <taxon>Spiralia</taxon>
        <taxon>Gnathifera</taxon>
        <taxon>Rotifera</taxon>
        <taxon>Eurotatoria</taxon>
        <taxon>Bdelloidea</taxon>
        <taxon>Philodinida</taxon>
        <taxon>Philodinidae</taxon>
        <taxon>Rotaria</taxon>
    </lineage>
</organism>
<dbReference type="Proteomes" id="UP000663870">
    <property type="component" value="Unassembled WGS sequence"/>
</dbReference>
<dbReference type="EMBL" id="CAJNOL010000229">
    <property type="protein sequence ID" value="CAF0947780.1"/>
    <property type="molecule type" value="Genomic_DNA"/>
</dbReference>
<feature type="transmembrane region" description="Helical" evidence="1">
    <location>
        <begin position="600"/>
        <end position="623"/>
    </location>
</feature>
<keyword evidence="5" id="KW-1185">Reference proteome</keyword>
<feature type="transmembrane region" description="Helical" evidence="1">
    <location>
        <begin position="286"/>
        <end position="312"/>
    </location>
</feature>
<keyword evidence="1" id="KW-0812">Transmembrane</keyword>
<proteinExistence type="predicted"/>
<feature type="transmembrane region" description="Helical" evidence="1">
    <location>
        <begin position="687"/>
        <end position="707"/>
    </location>
</feature>
<comment type="caution">
    <text evidence="2">The sequence shown here is derived from an EMBL/GenBank/DDBJ whole genome shotgun (WGS) entry which is preliminary data.</text>
</comment>
<evidence type="ECO:0000313" key="4">
    <source>
        <dbReference type="Proteomes" id="UP000663854"/>
    </source>
</evidence>
<evidence type="ECO:0000313" key="5">
    <source>
        <dbReference type="Proteomes" id="UP000663870"/>
    </source>
</evidence>
<evidence type="ECO:0000256" key="1">
    <source>
        <dbReference type="SAM" id="Phobius"/>
    </source>
</evidence>